<evidence type="ECO:0000313" key="2">
    <source>
        <dbReference type="Proteomes" id="UP001177260"/>
    </source>
</evidence>
<proteinExistence type="predicted"/>
<dbReference type="Proteomes" id="UP001177260">
    <property type="component" value="Unassembled WGS sequence"/>
</dbReference>
<gene>
    <name evidence="1" type="ORF">N8T08_003082</name>
</gene>
<sequence length="535" mass="59896">MAGLPWSTAYIGIAAYTITRSTVGMFFLLSFVATVAKLFYKLVLYPEYFSSIGHIPTPPRRSWLTGNSSSFFIESPFDEMRKWVETIPNNGLIRYYIAGNLERVLLTNPKSLSELLAHKVYEFPKPEIIRASFAHVTGEHGLLLVEGEEHKRQRKNLMPAFAYRHIKEIYPIFWAKSIEMAKGIEHDLKNRANPTDNVVCIGTWSTRATLDIIGVAGMDHDFEALRSPNNELQKQYQMIMSEPPLSMKLLYVIAMMIGSLRWLNKLPMKRNDDIMSASEVIRNVARQMIREKQQKLDSNTGATGVDILSVALQSGTFTEEELIDQMMTFLGAGHETTSTALQWVIYALCKHPDVQIRLRDEVRSNLPSISINDPDPLSASTLDALPYLSAVCNEVMRFYPSVPSTVRIADRDTTLVNTHIPKGTLFNVAATVINRNKELWGADADQFNPERWLGPGRANTGGATNNYAYLTFLHGPRSCIGQGFAKAELACLVASLVGRFEIVFADPGKKLEVRQGATICPKDGVLVKMSVLEGW</sequence>
<keyword evidence="2" id="KW-1185">Reference proteome</keyword>
<protein>
    <submittedName>
        <fullName evidence="1">Uncharacterized protein</fullName>
    </submittedName>
</protein>
<evidence type="ECO:0000313" key="1">
    <source>
        <dbReference type="EMBL" id="KAK1146295.1"/>
    </source>
</evidence>
<reference evidence="1 2" key="1">
    <citation type="journal article" date="2023" name="ACS Omega">
        <title>Identification of the Neoaspergillic Acid Biosynthesis Gene Cluster by Establishing an In Vitro CRISPR-Ribonucleoprotein Genetic System in Aspergillus melleus.</title>
        <authorList>
            <person name="Yuan B."/>
            <person name="Grau M.F."/>
            <person name="Murata R.M."/>
            <person name="Torok T."/>
            <person name="Venkateswaran K."/>
            <person name="Stajich J.E."/>
            <person name="Wang C.C.C."/>
        </authorList>
    </citation>
    <scope>NUCLEOTIDE SEQUENCE [LARGE SCALE GENOMIC DNA]</scope>
    <source>
        <strain evidence="1 2">IMV 1140</strain>
    </source>
</reference>
<name>A0ACC3B6Z1_9EURO</name>
<accession>A0ACC3B6Z1</accession>
<dbReference type="EMBL" id="JAOPJF010000018">
    <property type="protein sequence ID" value="KAK1146295.1"/>
    <property type="molecule type" value="Genomic_DNA"/>
</dbReference>
<organism evidence="1 2">
    <name type="scientific">Aspergillus melleus</name>
    <dbReference type="NCBI Taxonomy" id="138277"/>
    <lineage>
        <taxon>Eukaryota</taxon>
        <taxon>Fungi</taxon>
        <taxon>Dikarya</taxon>
        <taxon>Ascomycota</taxon>
        <taxon>Pezizomycotina</taxon>
        <taxon>Eurotiomycetes</taxon>
        <taxon>Eurotiomycetidae</taxon>
        <taxon>Eurotiales</taxon>
        <taxon>Aspergillaceae</taxon>
        <taxon>Aspergillus</taxon>
        <taxon>Aspergillus subgen. Circumdati</taxon>
    </lineage>
</organism>
<comment type="caution">
    <text evidence="1">The sequence shown here is derived from an EMBL/GenBank/DDBJ whole genome shotgun (WGS) entry which is preliminary data.</text>
</comment>